<proteinExistence type="predicted"/>
<accession>W0R2P4</accession>
<dbReference type="Proteomes" id="UP000019086">
    <property type="component" value="Chromosome"/>
</dbReference>
<reference evidence="1 2" key="1">
    <citation type="submission" date="2013-12" db="EMBL/GenBank/DDBJ databases">
        <title>Annotation of the Bibersteinia trehalosi USDA-ARS-USMARC-190 complete genome.</title>
        <authorList>
            <person name="Harhay G.P."/>
            <person name="McVey S."/>
            <person name="Clawson M.L."/>
            <person name="Bono J."/>
            <person name="Heaton M.P."/>
            <person name="Chitko-Mckown C.G."/>
            <person name="Harhay D.M."/>
            <person name="Smith T.P.L."/>
        </authorList>
    </citation>
    <scope>NUCLEOTIDE SEQUENCE [LARGE SCALE GENOMIC DNA]</scope>
    <source>
        <strain evidence="1 2">USDA-ARS-USMARC-190</strain>
    </source>
</reference>
<dbReference type="EMBL" id="CP006956">
    <property type="protein sequence ID" value="AHG85444.1"/>
    <property type="molecule type" value="Genomic_DNA"/>
</dbReference>
<organism evidence="1 2">
    <name type="scientific">Bibersteinia trehalosi USDA-ARS-USMARC-190</name>
    <dbReference type="NCBI Taxonomy" id="1263832"/>
    <lineage>
        <taxon>Bacteria</taxon>
        <taxon>Pseudomonadati</taxon>
        <taxon>Pseudomonadota</taxon>
        <taxon>Gammaproteobacteria</taxon>
        <taxon>Pasteurellales</taxon>
        <taxon>Pasteurellaceae</taxon>
        <taxon>Bibersteinia</taxon>
    </lineage>
</organism>
<dbReference type="KEGG" id="btra:F544_2100"/>
<gene>
    <name evidence="1" type="ORF">F544_2100</name>
</gene>
<protein>
    <submittedName>
        <fullName evidence="1">Uncharacterized protein</fullName>
    </submittedName>
</protein>
<dbReference type="AlphaFoldDB" id="W0R2P4"/>
<evidence type="ECO:0000313" key="1">
    <source>
        <dbReference type="EMBL" id="AHG85444.1"/>
    </source>
</evidence>
<name>W0R2P4_BIBTR</name>
<dbReference type="HOGENOM" id="CLU_3212962_0_0_6"/>
<dbReference type="PATRIC" id="fig|1263832.3.peg.208"/>
<sequence>MSKRSILQKILQNGPLGFVTCDILQRLSAIEQNLFGIYQDLHLK</sequence>
<evidence type="ECO:0000313" key="2">
    <source>
        <dbReference type="Proteomes" id="UP000019086"/>
    </source>
</evidence>